<accession>A0A240E6E5</accession>
<name>A0A240E6E5_9GAMM</name>
<evidence type="ECO:0000313" key="1">
    <source>
        <dbReference type="EMBL" id="SNX44172.1"/>
    </source>
</evidence>
<reference evidence="2" key="1">
    <citation type="submission" date="2016-09" db="EMBL/GenBank/DDBJ databases">
        <authorList>
            <person name="Varghese N."/>
            <person name="Submissions S."/>
        </authorList>
    </citation>
    <scope>NUCLEOTIDE SEQUENCE [LARGE SCALE GENOMIC DNA]</scope>
    <source>
        <strain evidence="2">ANC 4466</strain>
    </source>
</reference>
<dbReference type="EMBL" id="OANT01000002">
    <property type="protein sequence ID" value="SNX44172.1"/>
    <property type="molecule type" value="Genomic_DNA"/>
</dbReference>
<gene>
    <name evidence="1" type="ORF">SAMN05421731_102333</name>
</gene>
<organism evidence="1 2">
    <name type="scientific">Acinetobacter puyangensis</name>
    <dbReference type="NCBI Taxonomy" id="1096779"/>
    <lineage>
        <taxon>Bacteria</taxon>
        <taxon>Pseudomonadati</taxon>
        <taxon>Pseudomonadota</taxon>
        <taxon>Gammaproteobacteria</taxon>
        <taxon>Moraxellales</taxon>
        <taxon>Moraxellaceae</taxon>
        <taxon>Acinetobacter</taxon>
    </lineage>
</organism>
<keyword evidence="2" id="KW-1185">Reference proteome</keyword>
<evidence type="ECO:0000313" key="2">
    <source>
        <dbReference type="Proteomes" id="UP000219042"/>
    </source>
</evidence>
<sequence length="93" mass="10525">MPKVKTEYLQIGEISGTPDQVAKQIYHRIIGPMVEAMDKEDPEQARLFAMHIFGLSTSMLADTLPTKSFERFVTTTRDTVVGILKKERGELKN</sequence>
<dbReference type="AlphaFoldDB" id="A0A240E6E5"/>
<dbReference type="RefSeq" id="WP_097078420.1">
    <property type="nucleotide sequence ID" value="NZ_BAABHT010000003.1"/>
</dbReference>
<proteinExistence type="predicted"/>
<dbReference type="Proteomes" id="UP000219042">
    <property type="component" value="Unassembled WGS sequence"/>
</dbReference>
<protein>
    <submittedName>
        <fullName evidence="1">Uncharacterized protein</fullName>
    </submittedName>
</protein>